<organism evidence="2 3">
    <name type="scientific">Agaricus bisporus var. burnettii</name>
    <dbReference type="NCBI Taxonomy" id="192524"/>
    <lineage>
        <taxon>Eukaryota</taxon>
        <taxon>Fungi</taxon>
        <taxon>Dikarya</taxon>
        <taxon>Basidiomycota</taxon>
        <taxon>Agaricomycotina</taxon>
        <taxon>Agaricomycetes</taxon>
        <taxon>Agaricomycetidae</taxon>
        <taxon>Agaricales</taxon>
        <taxon>Agaricineae</taxon>
        <taxon>Agaricaceae</taxon>
        <taxon>Agaricus</taxon>
    </lineage>
</organism>
<dbReference type="PANTHER" id="PTHR47345:SF1">
    <property type="entry name" value="CUT9-INTERACTING PROTEIN SCN1"/>
    <property type="match status" value="1"/>
</dbReference>
<name>A0A8H7KKP3_AGABI</name>
<evidence type="ECO:0000313" key="2">
    <source>
        <dbReference type="EMBL" id="KAF7784135.1"/>
    </source>
</evidence>
<accession>A0A8H7KKP3</accession>
<evidence type="ECO:0000256" key="1">
    <source>
        <dbReference type="SAM" id="MobiDB-lite"/>
    </source>
</evidence>
<sequence length="356" mass="40415">MADLPSDDVLRHVVDVHCHPTDAPQISPEAMDQLQITVCAMASRESDQPLVRNLATSNPSKVIPCFGYHPWFSHFITTDPTISKEEHYNRLFLDHAGEPTSEQRDALNVLLGLLPTPRLLVHIQDELRQNLAAFPHAMLGEVGLDRSFHVPYNFDASPRRLTPFTVPLDHQLVILEAQLDIAIELGRNASIHSVKSQQATIDLLSRLHKKHGDSFYRISIDMHSCGFSPETWKSIETKYTNVFLSLSMVINQRHSRFKALIDACADDRILVESDYNDINMSTSQTWKMLTIVAEVKKWSIETAWPSSLDDRKCGAVRHFERNWERFCRGDHTPSGSRRSAKRRRNDNPNSSASSPS</sequence>
<proteinExistence type="predicted"/>
<dbReference type="EMBL" id="JABXXO010000001">
    <property type="protein sequence ID" value="KAF7784135.1"/>
    <property type="molecule type" value="Genomic_DNA"/>
</dbReference>
<feature type="region of interest" description="Disordered" evidence="1">
    <location>
        <begin position="330"/>
        <end position="356"/>
    </location>
</feature>
<comment type="caution">
    <text evidence="2">The sequence shown here is derived from an EMBL/GenBank/DDBJ whole genome shotgun (WGS) entry which is preliminary data.</text>
</comment>
<protein>
    <recommendedName>
        <fullName evidence="4">TatD DNase family Scn1</fullName>
    </recommendedName>
</protein>
<dbReference type="SUPFAM" id="SSF51556">
    <property type="entry name" value="Metallo-dependent hydrolases"/>
    <property type="match status" value="1"/>
</dbReference>
<dbReference type="InterPro" id="IPR032466">
    <property type="entry name" value="Metal_Hydrolase"/>
</dbReference>
<feature type="compositionally biased region" description="Low complexity" evidence="1">
    <location>
        <begin position="347"/>
        <end position="356"/>
    </location>
</feature>
<gene>
    <name evidence="2" type="ORF">Agabi119p4_300</name>
</gene>
<evidence type="ECO:0008006" key="4">
    <source>
        <dbReference type="Google" id="ProtNLM"/>
    </source>
</evidence>
<dbReference type="Pfam" id="PF01026">
    <property type="entry name" value="TatD_DNase"/>
    <property type="match status" value="1"/>
</dbReference>
<dbReference type="AlphaFoldDB" id="A0A8H7KKP3"/>
<dbReference type="OMA" id="VPCFGWH"/>
<dbReference type="InterPro" id="IPR053044">
    <property type="entry name" value="Metallo-hydrolase/TatD-type"/>
</dbReference>
<dbReference type="InterPro" id="IPR001130">
    <property type="entry name" value="TatD-like"/>
</dbReference>
<dbReference type="Proteomes" id="UP000629468">
    <property type="component" value="Unassembled WGS sequence"/>
</dbReference>
<dbReference type="PANTHER" id="PTHR47345">
    <property type="entry name" value="CUT9-INTERACTING PROTEIN SCN1"/>
    <property type="match status" value="1"/>
</dbReference>
<dbReference type="GO" id="GO:0016788">
    <property type="term" value="F:hydrolase activity, acting on ester bonds"/>
    <property type="evidence" value="ECO:0007669"/>
    <property type="project" value="InterPro"/>
</dbReference>
<reference evidence="2 3" key="1">
    <citation type="journal article" name="Sci. Rep.">
        <title>Telomere-to-telomere assembled and centromere annotated genomes of the two main subspecies of the button mushroom Agaricus bisporus reveal especially polymorphic chromosome ends.</title>
        <authorList>
            <person name="Sonnenberg A.S.M."/>
            <person name="Sedaghat-Telgerd N."/>
            <person name="Lavrijssen B."/>
            <person name="Ohm R.A."/>
            <person name="Hendrickx P.M."/>
            <person name="Scholtmeijer K."/>
            <person name="Baars J.J.P."/>
            <person name="van Peer A."/>
        </authorList>
    </citation>
    <scope>NUCLEOTIDE SEQUENCE [LARGE SCALE GENOMIC DNA]</scope>
    <source>
        <strain evidence="2 3">H119_p4</strain>
    </source>
</reference>
<evidence type="ECO:0000313" key="3">
    <source>
        <dbReference type="Proteomes" id="UP000629468"/>
    </source>
</evidence>
<dbReference type="Gene3D" id="3.20.20.140">
    <property type="entry name" value="Metal-dependent hydrolases"/>
    <property type="match status" value="1"/>
</dbReference>